<reference evidence="3" key="1">
    <citation type="submission" date="2019-06" db="EMBL/GenBank/DDBJ databases">
        <title>The complete genome of Emcibacter congregatus ZYLT.</title>
        <authorList>
            <person name="Zhao Z."/>
        </authorList>
    </citation>
    <scope>NUCLEOTIDE SEQUENCE [LARGE SCALE GENOMIC DNA]</scope>
    <source>
        <strain evidence="3">MCCC 1A06723</strain>
    </source>
</reference>
<name>A0A501PBE7_9PROT</name>
<gene>
    <name evidence="2" type="ORF">FIV46_16440</name>
</gene>
<organism evidence="2 3">
    <name type="scientific">Emcibacter nanhaiensis</name>
    <dbReference type="NCBI Taxonomy" id="1505037"/>
    <lineage>
        <taxon>Bacteria</taxon>
        <taxon>Pseudomonadati</taxon>
        <taxon>Pseudomonadota</taxon>
        <taxon>Alphaproteobacteria</taxon>
        <taxon>Emcibacterales</taxon>
        <taxon>Emcibacteraceae</taxon>
        <taxon>Emcibacter</taxon>
    </lineage>
</organism>
<keyword evidence="1" id="KW-1133">Transmembrane helix</keyword>
<keyword evidence="1" id="KW-0812">Transmembrane</keyword>
<protein>
    <submittedName>
        <fullName evidence="2">Uncharacterized protein</fullName>
    </submittedName>
</protein>
<feature type="transmembrane region" description="Helical" evidence="1">
    <location>
        <begin position="37"/>
        <end position="57"/>
    </location>
</feature>
<dbReference type="EMBL" id="VFIY01000018">
    <property type="protein sequence ID" value="TPD57693.1"/>
    <property type="molecule type" value="Genomic_DNA"/>
</dbReference>
<dbReference type="RefSeq" id="WP_139942008.1">
    <property type="nucleotide sequence ID" value="NZ_JBHSYP010000005.1"/>
</dbReference>
<keyword evidence="1" id="KW-0472">Membrane</keyword>
<accession>A0A501PBE7</accession>
<sequence>MSSIFASSIPPQSFIGLVKDLEMERVRIQKLKPLHNFINAGLATLLLAIAIVGINSLNDARAENARTGMAHKQINDQVVVCSLDNCRRTQTLDA</sequence>
<keyword evidence="3" id="KW-1185">Reference proteome</keyword>
<dbReference type="Proteomes" id="UP000319148">
    <property type="component" value="Unassembled WGS sequence"/>
</dbReference>
<comment type="caution">
    <text evidence="2">The sequence shown here is derived from an EMBL/GenBank/DDBJ whole genome shotgun (WGS) entry which is preliminary data.</text>
</comment>
<evidence type="ECO:0000313" key="2">
    <source>
        <dbReference type="EMBL" id="TPD57693.1"/>
    </source>
</evidence>
<evidence type="ECO:0000313" key="3">
    <source>
        <dbReference type="Proteomes" id="UP000319148"/>
    </source>
</evidence>
<proteinExistence type="predicted"/>
<dbReference type="AlphaFoldDB" id="A0A501PBE7"/>
<evidence type="ECO:0000256" key="1">
    <source>
        <dbReference type="SAM" id="Phobius"/>
    </source>
</evidence>